<evidence type="ECO:0000256" key="5">
    <source>
        <dbReference type="ARBA" id="ARBA00023136"/>
    </source>
</evidence>
<evidence type="ECO:0000256" key="8">
    <source>
        <dbReference type="HAMAP-Rule" id="MF_00530"/>
    </source>
</evidence>
<feature type="coiled-coil region" evidence="10">
    <location>
        <begin position="91"/>
        <end position="118"/>
    </location>
</feature>
<evidence type="ECO:0000256" key="1">
    <source>
        <dbReference type="ARBA" id="ARBA00004184"/>
    </source>
</evidence>
<dbReference type="SUPFAM" id="SSF51344">
    <property type="entry name" value="Epsilon subunit of F1F0-ATP synthase N-terminal domain"/>
    <property type="match status" value="1"/>
</dbReference>
<evidence type="ECO:0000256" key="6">
    <source>
        <dbReference type="ARBA" id="ARBA00023196"/>
    </source>
</evidence>
<comment type="function">
    <text evidence="8">Produces ATP from ADP in the presence of a proton gradient across the membrane.</text>
</comment>
<dbReference type="CDD" id="cd12152">
    <property type="entry name" value="F1-ATPase_delta"/>
    <property type="match status" value="1"/>
</dbReference>
<keyword evidence="5 8" id="KW-0472">Membrane</keyword>
<dbReference type="InterPro" id="IPR036771">
    <property type="entry name" value="ATPsynth_dsu/esu_N"/>
</dbReference>
<dbReference type="EMBL" id="QHKO01000012">
    <property type="protein sequence ID" value="RAL20251.1"/>
    <property type="molecule type" value="Genomic_DNA"/>
</dbReference>
<comment type="subcellular location">
    <subcellularLocation>
        <location evidence="8">Cell membrane</location>
        <topology evidence="8">Peripheral membrane protein</topology>
    </subcellularLocation>
    <subcellularLocation>
        <location evidence="1">Endomembrane system</location>
        <topology evidence="1">Peripheral membrane protein</topology>
    </subcellularLocation>
</comment>
<keyword evidence="13" id="KW-1185">Reference proteome</keyword>
<dbReference type="PANTHER" id="PTHR13822:SF10">
    <property type="entry name" value="ATP SYNTHASE EPSILON CHAIN, CHLOROPLASTIC"/>
    <property type="match status" value="1"/>
</dbReference>
<comment type="caution">
    <text evidence="12">The sequence shown here is derived from an EMBL/GenBank/DDBJ whole genome shotgun (WGS) entry which is preliminary data.</text>
</comment>
<comment type="subunit">
    <text evidence="8 9">F-type ATPases have 2 components, CF(1) - the catalytic core - and CF(0) - the membrane proton channel. CF(1) has five subunits: alpha(3), beta(3), gamma(1), delta(1), epsilon(1). CF(0) has three main subunits: a, b and c.</text>
</comment>
<evidence type="ECO:0000256" key="10">
    <source>
        <dbReference type="SAM" id="Coils"/>
    </source>
</evidence>
<dbReference type="RefSeq" id="WP_111731269.1">
    <property type="nucleotide sequence ID" value="NZ_QHKO01000012.1"/>
</dbReference>
<dbReference type="InterPro" id="IPR001469">
    <property type="entry name" value="ATP_synth_F1_dsu/esu"/>
</dbReference>
<keyword evidence="3 8" id="KW-0813">Transport</keyword>
<dbReference type="GO" id="GO:0005524">
    <property type="term" value="F:ATP binding"/>
    <property type="evidence" value="ECO:0007669"/>
    <property type="project" value="UniProtKB-UniRule"/>
</dbReference>
<reference evidence="12 13" key="1">
    <citation type="submission" date="2018-05" db="EMBL/GenBank/DDBJ databases">
        <title>Lujinxingia marina gen. nov. sp. nov., a new facultative anaerobic member of the class Deltaproteobacteria, and proposal of Lujinxingaceae fam. nov.</title>
        <authorList>
            <person name="Li C.-M."/>
        </authorList>
    </citation>
    <scope>NUCLEOTIDE SEQUENCE [LARGE SCALE GENOMIC DNA]</scope>
    <source>
        <strain evidence="12 13">B210</strain>
    </source>
</reference>
<organism evidence="12 13">
    <name type="scientific">Lujinxingia litoralis</name>
    <dbReference type="NCBI Taxonomy" id="2211119"/>
    <lineage>
        <taxon>Bacteria</taxon>
        <taxon>Deltaproteobacteria</taxon>
        <taxon>Bradymonadales</taxon>
        <taxon>Lujinxingiaceae</taxon>
        <taxon>Lujinxingia</taxon>
    </lineage>
</organism>
<dbReference type="PANTHER" id="PTHR13822">
    <property type="entry name" value="ATP SYNTHASE DELTA/EPSILON CHAIN"/>
    <property type="match status" value="1"/>
</dbReference>
<comment type="similarity">
    <text evidence="2 8 9">Belongs to the ATPase epsilon chain family.</text>
</comment>
<evidence type="ECO:0000313" key="12">
    <source>
        <dbReference type="EMBL" id="RAL20251.1"/>
    </source>
</evidence>
<dbReference type="GO" id="GO:0005886">
    <property type="term" value="C:plasma membrane"/>
    <property type="evidence" value="ECO:0007669"/>
    <property type="project" value="UniProtKB-SubCell"/>
</dbReference>
<evidence type="ECO:0000313" key="13">
    <source>
        <dbReference type="Proteomes" id="UP000249169"/>
    </source>
</evidence>
<name>A0A328C374_9DELT</name>
<evidence type="ECO:0000256" key="7">
    <source>
        <dbReference type="ARBA" id="ARBA00023310"/>
    </source>
</evidence>
<dbReference type="NCBIfam" id="TIGR01216">
    <property type="entry name" value="ATP_synt_epsi"/>
    <property type="match status" value="1"/>
</dbReference>
<gene>
    <name evidence="8 12" type="primary">atpC</name>
    <name evidence="12" type="ORF">DL240_17890</name>
</gene>
<evidence type="ECO:0000256" key="4">
    <source>
        <dbReference type="ARBA" id="ARBA00023065"/>
    </source>
</evidence>
<dbReference type="HAMAP" id="MF_00530">
    <property type="entry name" value="ATP_synth_epsil_bac"/>
    <property type="match status" value="1"/>
</dbReference>
<dbReference type="AlphaFoldDB" id="A0A328C374"/>
<keyword evidence="8" id="KW-0375">Hydrogen ion transport</keyword>
<protein>
    <recommendedName>
        <fullName evidence="8">ATP synthase epsilon chain</fullName>
    </recommendedName>
    <alternativeName>
        <fullName evidence="8">ATP synthase F1 sector epsilon subunit</fullName>
    </alternativeName>
    <alternativeName>
        <fullName evidence="8">F-ATPase epsilon subunit</fullName>
    </alternativeName>
</protein>
<proteinExistence type="inferred from homology"/>
<sequence>MAETLHLEVVTPEKAVFSEPVDDVVLPGFLGQMDILPGHLPMLSVLAVGEMIVTREGTSRHFFVEKGYVEIFDDRVTVLTEGCSGVNEIDVEHARRDLERYETRMAELEERSKTELISEDVFEQHRQALKRERMKLAFAKEGKIVE</sequence>
<dbReference type="Pfam" id="PF02823">
    <property type="entry name" value="ATP-synt_DE_N"/>
    <property type="match status" value="1"/>
</dbReference>
<dbReference type="Gene3D" id="2.60.15.10">
    <property type="entry name" value="F0F1 ATP synthase delta/epsilon subunit, N-terminal"/>
    <property type="match status" value="1"/>
</dbReference>
<accession>A0A328C374</accession>
<dbReference type="GO" id="GO:0046933">
    <property type="term" value="F:proton-transporting ATP synthase activity, rotational mechanism"/>
    <property type="evidence" value="ECO:0007669"/>
    <property type="project" value="UniProtKB-UniRule"/>
</dbReference>
<dbReference type="InterPro" id="IPR020546">
    <property type="entry name" value="ATP_synth_F1_dsu/esu_N"/>
</dbReference>
<dbReference type="GO" id="GO:0012505">
    <property type="term" value="C:endomembrane system"/>
    <property type="evidence" value="ECO:0007669"/>
    <property type="project" value="UniProtKB-SubCell"/>
</dbReference>
<evidence type="ECO:0000256" key="2">
    <source>
        <dbReference type="ARBA" id="ARBA00005712"/>
    </source>
</evidence>
<feature type="domain" description="ATP synthase F1 complex delta/epsilon subunit N-terminal" evidence="11">
    <location>
        <begin position="5"/>
        <end position="81"/>
    </location>
</feature>
<evidence type="ECO:0000256" key="3">
    <source>
        <dbReference type="ARBA" id="ARBA00022448"/>
    </source>
</evidence>
<dbReference type="GO" id="GO:0045259">
    <property type="term" value="C:proton-transporting ATP synthase complex"/>
    <property type="evidence" value="ECO:0007669"/>
    <property type="project" value="UniProtKB-KW"/>
</dbReference>
<evidence type="ECO:0000256" key="9">
    <source>
        <dbReference type="RuleBase" id="RU003656"/>
    </source>
</evidence>
<keyword evidence="10" id="KW-0175">Coiled coil</keyword>
<keyword evidence="4 8" id="KW-0406">Ion transport</keyword>
<keyword evidence="6 8" id="KW-0139">CF(1)</keyword>
<dbReference type="OrthoDB" id="9799969at2"/>
<keyword evidence="7 8" id="KW-0066">ATP synthesis</keyword>
<evidence type="ECO:0000259" key="11">
    <source>
        <dbReference type="Pfam" id="PF02823"/>
    </source>
</evidence>
<keyword evidence="8" id="KW-1003">Cell membrane</keyword>
<dbReference type="Proteomes" id="UP000249169">
    <property type="component" value="Unassembled WGS sequence"/>
</dbReference>